<evidence type="ECO:0000256" key="5">
    <source>
        <dbReference type="ARBA" id="ARBA00023136"/>
    </source>
</evidence>
<protein>
    <submittedName>
        <fullName evidence="7">Branched-chain amino acid ABC transporter permease</fullName>
    </submittedName>
</protein>
<dbReference type="Pfam" id="PF02653">
    <property type="entry name" value="BPD_transp_2"/>
    <property type="match status" value="1"/>
</dbReference>
<feature type="transmembrane region" description="Helical" evidence="6">
    <location>
        <begin position="121"/>
        <end position="140"/>
    </location>
</feature>
<feature type="transmembrane region" description="Helical" evidence="6">
    <location>
        <begin position="248"/>
        <end position="267"/>
    </location>
</feature>
<feature type="transmembrane region" description="Helical" evidence="6">
    <location>
        <begin position="170"/>
        <end position="192"/>
    </location>
</feature>
<feature type="transmembrane region" description="Helical" evidence="6">
    <location>
        <begin position="301"/>
        <end position="324"/>
    </location>
</feature>
<feature type="transmembrane region" description="Helical" evidence="6">
    <location>
        <begin position="375"/>
        <end position="394"/>
    </location>
</feature>
<reference evidence="7 8" key="1">
    <citation type="submission" date="2017-03" db="EMBL/GenBank/DDBJ databases">
        <title>Draft Genome sequence of Marispirochaeta sp. strain JC444.</title>
        <authorList>
            <person name="Shivani Y."/>
            <person name="Subhash Y."/>
            <person name="Sasikala C."/>
            <person name="Ramana C."/>
        </authorList>
    </citation>
    <scope>NUCLEOTIDE SEQUENCE [LARGE SCALE GENOMIC DNA]</scope>
    <source>
        <strain evidence="7 8">JC444</strain>
    </source>
</reference>
<dbReference type="PANTHER" id="PTHR30482:SF20">
    <property type="entry name" value="HIGH-AFFINITY BRANCHED-CHAIN AMINO ACID TRANSPORT SYSTEM PERMEASE PROTEIN LIVM"/>
    <property type="match status" value="1"/>
</dbReference>
<dbReference type="OrthoDB" id="9789927at2"/>
<dbReference type="GO" id="GO:0005886">
    <property type="term" value="C:plasma membrane"/>
    <property type="evidence" value="ECO:0007669"/>
    <property type="project" value="UniProtKB-SubCell"/>
</dbReference>
<dbReference type="Proteomes" id="UP000192343">
    <property type="component" value="Unassembled WGS sequence"/>
</dbReference>
<dbReference type="InterPro" id="IPR043428">
    <property type="entry name" value="LivM-like"/>
</dbReference>
<comment type="subcellular location">
    <subcellularLocation>
        <location evidence="1">Cell membrane</location>
        <topology evidence="1">Multi-pass membrane protein</topology>
    </subcellularLocation>
</comment>
<keyword evidence="3 6" id="KW-0812">Transmembrane</keyword>
<feature type="transmembrane region" description="Helical" evidence="6">
    <location>
        <begin position="336"/>
        <end position="363"/>
    </location>
</feature>
<evidence type="ECO:0000256" key="4">
    <source>
        <dbReference type="ARBA" id="ARBA00022989"/>
    </source>
</evidence>
<evidence type="ECO:0000256" key="1">
    <source>
        <dbReference type="ARBA" id="ARBA00004651"/>
    </source>
</evidence>
<evidence type="ECO:0000256" key="2">
    <source>
        <dbReference type="ARBA" id="ARBA00022475"/>
    </source>
</evidence>
<feature type="transmembrane region" description="Helical" evidence="6">
    <location>
        <begin position="12"/>
        <end position="33"/>
    </location>
</feature>
<comment type="caution">
    <text evidence="7">The sequence shown here is derived from an EMBL/GenBank/DDBJ whole genome shotgun (WGS) entry which is preliminary data.</text>
</comment>
<gene>
    <name evidence="7" type="ORF">B4O97_09725</name>
</gene>
<dbReference type="GO" id="GO:0015658">
    <property type="term" value="F:branched-chain amino acid transmembrane transporter activity"/>
    <property type="evidence" value="ECO:0007669"/>
    <property type="project" value="InterPro"/>
</dbReference>
<evidence type="ECO:0000256" key="3">
    <source>
        <dbReference type="ARBA" id="ARBA00022692"/>
    </source>
</evidence>
<name>A0A1Y1RY99_9SPIO</name>
<dbReference type="PANTHER" id="PTHR30482">
    <property type="entry name" value="HIGH-AFFINITY BRANCHED-CHAIN AMINO ACID TRANSPORT SYSTEM PERMEASE"/>
    <property type="match status" value="1"/>
</dbReference>
<dbReference type="AlphaFoldDB" id="A0A1Y1RY99"/>
<dbReference type="InterPro" id="IPR001851">
    <property type="entry name" value="ABC_transp_permease"/>
</dbReference>
<accession>A0A1Y1RY99</accession>
<evidence type="ECO:0000313" key="7">
    <source>
        <dbReference type="EMBL" id="ORC35439.1"/>
    </source>
</evidence>
<dbReference type="RefSeq" id="WP_083050417.1">
    <property type="nucleotide sequence ID" value="NZ_MWQY01000009.1"/>
</dbReference>
<dbReference type="CDD" id="cd06581">
    <property type="entry name" value="TM_PBP1_LivM_like"/>
    <property type="match status" value="1"/>
</dbReference>
<evidence type="ECO:0000313" key="8">
    <source>
        <dbReference type="Proteomes" id="UP000192343"/>
    </source>
</evidence>
<dbReference type="STRING" id="1963862.B4O97_09725"/>
<keyword evidence="4 6" id="KW-1133">Transmembrane helix</keyword>
<organism evidence="7 8">
    <name type="scientific">Marispirochaeta aestuarii</name>
    <dbReference type="NCBI Taxonomy" id="1963862"/>
    <lineage>
        <taxon>Bacteria</taxon>
        <taxon>Pseudomonadati</taxon>
        <taxon>Spirochaetota</taxon>
        <taxon>Spirochaetia</taxon>
        <taxon>Spirochaetales</taxon>
        <taxon>Spirochaetaceae</taxon>
        <taxon>Marispirochaeta</taxon>
    </lineage>
</organism>
<keyword evidence="8" id="KW-1185">Reference proteome</keyword>
<evidence type="ECO:0000256" key="6">
    <source>
        <dbReference type="SAM" id="Phobius"/>
    </source>
</evidence>
<keyword evidence="2" id="KW-1003">Cell membrane</keyword>
<feature type="transmembrane region" description="Helical" evidence="6">
    <location>
        <begin position="96"/>
        <end position="115"/>
    </location>
</feature>
<dbReference type="EMBL" id="MWQY01000009">
    <property type="protein sequence ID" value="ORC35439.1"/>
    <property type="molecule type" value="Genomic_DNA"/>
</dbReference>
<sequence length="415" mass="46083">MNNAVQELKKSLITSLWFMFLTFPIMVIKVNTVENIVNWRWSNMVFVGVLSFIISYFWRGMLRKKERGDKLFDLSRFMPAKLRDLDLRETLSDKKIARPVLAVLLVAALVFPFAAGMYQTSIMTTALMYIILGLGLNIVIGLGGMLHLGYAAFYAVGAYTYAILHRDFGIGFWVALPLGAILAMLFGMLLGFPVLRLKGDYLAIVTLGFAEIVRIVLENWNDFSSGPSGIANIPRPSFFGMKLSLPNATIYIYMITLALVLFTIFVVRRLENSRLGRAWEAMREDAIASESMGVNITTTKLTAFALGAFWAGMVGVIFAAKTTFVNPASFTLMESVLVLCIIVLGGMGSTTGVIVGALIIVLLPEYLRAFSEYRMLLYGAVLVMMMVFRPNGIIQKVRKRHTFDIKEASSGGSNE</sequence>
<proteinExistence type="predicted"/>
<feature type="transmembrane region" description="Helical" evidence="6">
    <location>
        <begin position="39"/>
        <end position="58"/>
    </location>
</feature>
<keyword evidence="5 6" id="KW-0472">Membrane</keyword>